<feature type="region of interest" description="Disordered" evidence="1">
    <location>
        <begin position="100"/>
        <end position="126"/>
    </location>
</feature>
<gene>
    <name evidence="3" type="ORF">ACG5V6_25075</name>
</gene>
<name>A0ABW7I0V3_9ACTN</name>
<accession>A0ABW7I0V3</accession>
<evidence type="ECO:0000256" key="1">
    <source>
        <dbReference type="SAM" id="MobiDB-lite"/>
    </source>
</evidence>
<comment type="caution">
    <text evidence="3">The sequence shown here is derived from an EMBL/GenBank/DDBJ whole genome shotgun (WGS) entry which is preliminary data.</text>
</comment>
<dbReference type="EMBL" id="JBIHMK010000140">
    <property type="protein sequence ID" value="MFH0251479.1"/>
    <property type="molecule type" value="Genomic_DNA"/>
</dbReference>
<evidence type="ECO:0000313" key="4">
    <source>
        <dbReference type="Proteomes" id="UP001607069"/>
    </source>
</evidence>
<proteinExistence type="predicted"/>
<keyword evidence="4" id="KW-1185">Reference proteome</keyword>
<organism evidence="3 4">
    <name type="scientific">Streptomyces chitinivorans</name>
    <dbReference type="NCBI Taxonomy" id="1257027"/>
    <lineage>
        <taxon>Bacteria</taxon>
        <taxon>Bacillati</taxon>
        <taxon>Actinomycetota</taxon>
        <taxon>Actinomycetes</taxon>
        <taxon>Kitasatosporales</taxon>
        <taxon>Streptomycetaceae</taxon>
        <taxon>Streptomyces</taxon>
    </lineage>
</organism>
<dbReference type="RefSeq" id="WP_279948551.1">
    <property type="nucleotide sequence ID" value="NZ_BAABEN010000004.1"/>
</dbReference>
<dbReference type="Proteomes" id="UP001607069">
    <property type="component" value="Unassembled WGS sequence"/>
</dbReference>
<sequence>MRTHGPARTQSSILLVPAHAVAGYLVFLAYMSGTANPWEPDAAAHSGFTAGPALLVTGVRALPARGFVRAGHLCRRWYALPAFLGLAALLRPTVLAPCGRHRHERRRTSCPGHGPRPHPSEAGRVL</sequence>
<feature type="transmembrane region" description="Helical" evidence="2">
    <location>
        <begin position="77"/>
        <end position="98"/>
    </location>
</feature>
<keyword evidence="2" id="KW-0472">Membrane</keyword>
<keyword evidence="2" id="KW-1133">Transmembrane helix</keyword>
<feature type="transmembrane region" description="Helical" evidence="2">
    <location>
        <begin position="12"/>
        <end position="31"/>
    </location>
</feature>
<evidence type="ECO:0000313" key="3">
    <source>
        <dbReference type="EMBL" id="MFH0251479.1"/>
    </source>
</evidence>
<keyword evidence="2" id="KW-0812">Transmembrane</keyword>
<protein>
    <submittedName>
        <fullName evidence="3">Uncharacterized protein</fullName>
    </submittedName>
</protein>
<evidence type="ECO:0000256" key="2">
    <source>
        <dbReference type="SAM" id="Phobius"/>
    </source>
</evidence>
<reference evidence="3 4" key="1">
    <citation type="submission" date="2024-10" db="EMBL/GenBank/DDBJ databases">
        <authorList>
            <person name="Cho J.-C."/>
        </authorList>
    </citation>
    <scope>NUCLEOTIDE SEQUENCE [LARGE SCALE GENOMIC DNA]</scope>
    <source>
        <strain evidence="3 4">KCTC29696</strain>
    </source>
</reference>